<organism evidence="2 3">
    <name type="scientific">Microbispora hainanensis</name>
    <dbReference type="NCBI Taxonomy" id="568844"/>
    <lineage>
        <taxon>Bacteria</taxon>
        <taxon>Bacillati</taxon>
        <taxon>Actinomycetota</taxon>
        <taxon>Actinomycetes</taxon>
        <taxon>Streptosporangiales</taxon>
        <taxon>Streptosporangiaceae</taxon>
        <taxon>Microbispora</taxon>
    </lineage>
</organism>
<evidence type="ECO:0000256" key="1">
    <source>
        <dbReference type="SAM" id="MobiDB-lite"/>
    </source>
</evidence>
<keyword evidence="3" id="KW-1185">Reference proteome</keyword>
<accession>A0ABZ1SQM9</accession>
<reference evidence="2" key="1">
    <citation type="submission" date="2022-10" db="EMBL/GenBank/DDBJ databases">
        <title>The complete genomes of actinobacterial strains from the NBC collection.</title>
        <authorList>
            <person name="Joergensen T.S."/>
            <person name="Alvarez Arevalo M."/>
            <person name="Sterndorff E.B."/>
            <person name="Faurdal D."/>
            <person name="Vuksanovic O."/>
            <person name="Mourched A.-S."/>
            <person name="Charusanti P."/>
            <person name="Shaw S."/>
            <person name="Blin K."/>
            <person name="Weber T."/>
        </authorList>
    </citation>
    <scope>NUCLEOTIDE SEQUENCE</scope>
    <source>
        <strain evidence="2">NBC_00254</strain>
    </source>
</reference>
<dbReference type="Proteomes" id="UP001432011">
    <property type="component" value="Chromosome"/>
</dbReference>
<gene>
    <name evidence="2" type="ORF">OG913_31995</name>
</gene>
<feature type="region of interest" description="Disordered" evidence="1">
    <location>
        <begin position="47"/>
        <end position="77"/>
    </location>
</feature>
<dbReference type="RefSeq" id="WP_147944118.1">
    <property type="nucleotide sequence ID" value="NZ_CP108085.1"/>
</dbReference>
<protein>
    <submittedName>
        <fullName evidence="2">Uncharacterized protein</fullName>
    </submittedName>
</protein>
<dbReference type="EMBL" id="CP108085">
    <property type="protein sequence ID" value="WUP73967.1"/>
    <property type="molecule type" value="Genomic_DNA"/>
</dbReference>
<name>A0ABZ1SQM9_9ACTN</name>
<proteinExistence type="predicted"/>
<sequence>MSSSPDIEQTSNLFPWLAHDLDVRTVPPADLPGAIDERTDAVAFSLAEPSGAPRPGGHGAGAGRRRHGGRGGREGGR</sequence>
<evidence type="ECO:0000313" key="2">
    <source>
        <dbReference type="EMBL" id="WUP73967.1"/>
    </source>
</evidence>
<evidence type="ECO:0000313" key="3">
    <source>
        <dbReference type="Proteomes" id="UP001432011"/>
    </source>
</evidence>